<name>A0ABW8NQI3_9PSED</name>
<reference evidence="1 2" key="1">
    <citation type="journal article" date="2012" name="Plant Soil">
        <title>Screening of plant growth-promoting traits in arsenic-resistant bacteria isolated from the rhizosphere of soybean plants from Argentinean agricultural soil.</title>
        <authorList>
            <person name="Wevar Oller A.L."/>
            <person name="Talano M.A."/>
            <person name="Agostini E."/>
        </authorList>
    </citation>
    <scope>NUCLEOTIDE SEQUENCE [LARGE SCALE GENOMIC DNA]</scope>
    <source>
        <strain evidence="1 2">AW4</strain>
    </source>
</reference>
<dbReference type="EMBL" id="JAHWXS010000001">
    <property type="protein sequence ID" value="MFK5732220.1"/>
    <property type="molecule type" value="Genomic_DNA"/>
</dbReference>
<evidence type="ECO:0000313" key="2">
    <source>
        <dbReference type="Proteomes" id="UP001621534"/>
    </source>
</evidence>
<keyword evidence="2" id="KW-1185">Reference proteome</keyword>
<proteinExistence type="predicted"/>
<gene>
    <name evidence="1" type="ORF">KW869_01705</name>
</gene>
<sequence>MLARRVELMDAYEEIYSSLARRPRALTAFWDIFVHTPVAWSPERIRAARQDRDELVELNDQIVVAAEHLAGLLARRAELDERAVFSSGTSHHVLDLISQASEHNHLHEFHVKEELDSLRYNYGLDYWPTLSLLVEAIGLDAENAEVVANDPATAAATESRKPGLSDYVKAVLVRIEENTVSSHGLLPDNFALSDGALASLVSCALDLDADEIVDASFIKRFRQRQRAVKST</sequence>
<comment type="caution">
    <text evidence="1">The sequence shown here is derived from an EMBL/GenBank/DDBJ whole genome shotgun (WGS) entry which is preliminary data.</text>
</comment>
<protein>
    <submittedName>
        <fullName evidence="1">Uncharacterized protein</fullName>
    </submittedName>
</protein>
<evidence type="ECO:0000313" key="1">
    <source>
        <dbReference type="EMBL" id="MFK5732220.1"/>
    </source>
</evidence>
<dbReference type="Proteomes" id="UP001621534">
    <property type="component" value="Unassembled WGS sequence"/>
</dbReference>
<accession>A0ABW8NQI3</accession>
<organism evidence="1 2">
    <name type="scientific">Pseudomonas urmiensis</name>
    <dbReference type="NCBI Taxonomy" id="2745493"/>
    <lineage>
        <taxon>Bacteria</taxon>
        <taxon>Pseudomonadati</taxon>
        <taxon>Pseudomonadota</taxon>
        <taxon>Gammaproteobacteria</taxon>
        <taxon>Pseudomonadales</taxon>
        <taxon>Pseudomonadaceae</taxon>
        <taxon>Pseudomonas</taxon>
    </lineage>
</organism>